<reference evidence="2 3" key="1">
    <citation type="submission" date="2020-04" db="EMBL/GenBank/DDBJ databases">
        <authorList>
            <person name="Zhang R."/>
            <person name="Schippers A."/>
        </authorList>
    </citation>
    <scope>NUCLEOTIDE SEQUENCE [LARGE SCALE GENOMIC DNA]</scope>
    <source>
        <strain evidence="2 3">DSM 109850</strain>
    </source>
</reference>
<comment type="similarity">
    <text evidence="1">Belongs to the LamB/PxpA family.</text>
</comment>
<comment type="subunit">
    <text evidence="1">Forms a complex composed of PxpA, PxpB and PxpC.</text>
</comment>
<evidence type="ECO:0000313" key="3">
    <source>
        <dbReference type="Proteomes" id="UP000533476"/>
    </source>
</evidence>
<organism evidence="2 3">
    <name type="scientific">Sulfobacillus harzensis</name>
    <dbReference type="NCBI Taxonomy" id="2729629"/>
    <lineage>
        <taxon>Bacteria</taxon>
        <taxon>Bacillati</taxon>
        <taxon>Bacillota</taxon>
        <taxon>Clostridia</taxon>
        <taxon>Eubacteriales</taxon>
        <taxon>Clostridiales Family XVII. Incertae Sedis</taxon>
        <taxon>Sulfobacillus</taxon>
    </lineage>
</organism>
<dbReference type="PANTHER" id="PTHR30292">
    <property type="entry name" value="UNCHARACTERIZED PROTEIN YBGL-RELATED"/>
    <property type="match status" value="1"/>
</dbReference>
<dbReference type="EMBL" id="JABBVZ010000066">
    <property type="protein sequence ID" value="NMP23787.1"/>
    <property type="molecule type" value="Genomic_DNA"/>
</dbReference>
<dbReference type="PANTHER" id="PTHR30292:SF0">
    <property type="entry name" value="5-OXOPROLINASE SUBUNIT A"/>
    <property type="match status" value="1"/>
</dbReference>
<evidence type="ECO:0000256" key="1">
    <source>
        <dbReference type="HAMAP-Rule" id="MF_00691"/>
    </source>
</evidence>
<dbReference type="GO" id="GO:0005975">
    <property type="term" value="P:carbohydrate metabolic process"/>
    <property type="evidence" value="ECO:0007669"/>
    <property type="project" value="InterPro"/>
</dbReference>
<dbReference type="Gene3D" id="3.20.20.370">
    <property type="entry name" value="Glycoside hydrolase/deacetylase"/>
    <property type="match status" value="1"/>
</dbReference>
<dbReference type="GO" id="GO:0005524">
    <property type="term" value="F:ATP binding"/>
    <property type="evidence" value="ECO:0007669"/>
    <property type="project" value="UniProtKB-UniRule"/>
</dbReference>
<dbReference type="Proteomes" id="UP000533476">
    <property type="component" value="Unassembled WGS sequence"/>
</dbReference>
<comment type="catalytic activity">
    <reaction evidence="1">
        <text>5-oxo-L-proline + ATP + 2 H2O = L-glutamate + ADP + phosphate + H(+)</text>
        <dbReference type="Rhea" id="RHEA:10348"/>
        <dbReference type="ChEBI" id="CHEBI:15377"/>
        <dbReference type="ChEBI" id="CHEBI:15378"/>
        <dbReference type="ChEBI" id="CHEBI:29985"/>
        <dbReference type="ChEBI" id="CHEBI:30616"/>
        <dbReference type="ChEBI" id="CHEBI:43474"/>
        <dbReference type="ChEBI" id="CHEBI:58402"/>
        <dbReference type="ChEBI" id="CHEBI:456216"/>
        <dbReference type="EC" id="3.5.2.9"/>
    </reaction>
</comment>
<dbReference type="InterPro" id="IPR005501">
    <property type="entry name" value="LamB/YcsF/PxpA-like"/>
</dbReference>
<dbReference type="Pfam" id="PF03746">
    <property type="entry name" value="LamB_YcsF"/>
    <property type="match status" value="1"/>
</dbReference>
<dbReference type="NCBIfam" id="NF003814">
    <property type="entry name" value="PRK05406.1-3"/>
    <property type="match status" value="1"/>
</dbReference>
<dbReference type="GO" id="GO:0017168">
    <property type="term" value="F:5-oxoprolinase (ATP-hydrolyzing) activity"/>
    <property type="evidence" value="ECO:0007669"/>
    <property type="project" value="UniProtKB-UniRule"/>
</dbReference>
<proteinExistence type="inferred from homology"/>
<keyword evidence="3" id="KW-1185">Reference proteome</keyword>
<dbReference type="NCBIfam" id="NF003816">
    <property type="entry name" value="PRK05406.1-5"/>
    <property type="match status" value="1"/>
</dbReference>
<keyword evidence="1" id="KW-0378">Hydrolase</keyword>
<protein>
    <recommendedName>
        <fullName evidence="1">5-oxoprolinase subunit A</fullName>
        <shortName evidence="1">5-OPase subunit A</shortName>
        <ecNumber evidence="1">3.5.2.9</ecNumber>
    </recommendedName>
    <alternativeName>
        <fullName evidence="1">5-oxoprolinase (ATP-hydrolyzing) subunit A</fullName>
    </alternativeName>
</protein>
<keyword evidence="1" id="KW-0547">Nucleotide-binding</keyword>
<dbReference type="SUPFAM" id="SSF88713">
    <property type="entry name" value="Glycoside hydrolase/deacetylase"/>
    <property type="match status" value="1"/>
</dbReference>
<comment type="caution">
    <text evidence="2">The sequence shown here is derived from an EMBL/GenBank/DDBJ whole genome shotgun (WGS) entry which is preliminary data.</text>
</comment>
<comment type="function">
    <text evidence="1">Catalyzes the cleavage of 5-oxoproline to form L-glutamate coupled to the hydrolysis of ATP to ADP and inorganic phosphate.</text>
</comment>
<dbReference type="AlphaFoldDB" id="A0A7Y0L5R4"/>
<gene>
    <name evidence="1" type="primary">pxpA</name>
    <name evidence="2" type="ORF">HIJ39_15725</name>
</gene>
<keyword evidence="1" id="KW-0067">ATP-binding</keyword>
<dbReference type="InterPro" id="IPR011330">
    <property type="entry name" value="Glyco_hydro/deAcase_b/a-brl"/>
</dbReference>
<dbReference type="CDD" id="cd10787">
    <property type="entry name" value="LamB_YcsF_like"/>
    <property type="match status" value="1"/>
</dbReference>
<accession>A0A7Y0L5R4</accession>
<sequence>MAEKVDLNCDMGESFGAWKMGDDENVLRHISSANVACGFHGGDPRIMGRTVELAKTYGVAVGAHPGFPDLVGFGRRNMDVTPEEARTDVLYQIGALAGFCRRFELPLQHVKPHGQLNNLAMHDRRLADAIVAGIADFSPDLLIVAYGGELARAAEARGMRVAYEAFADREYNPDGTLVSRRLPGAVITDPDRVVERAVRMVQDGAITAVDGSRLDFPIHTLCVHGDTPGAAGLVERLRRAFAEAQIQIVPMAEILS</sequence>
<evidence type="ECO:0000313" key="2">
    <source>
        <dbReference type="EMBL" id="NMP23787.1"/>
    </source>
</evidence>
<dbReference type="RefSeq" id="WP_169101368.1">
    <property type="nucleotide sequence ID" value="NZ_JABBVZ010000066.1"/>
</dbReference>
<dbReference type="EC" id="3.5.2.9" evidence="1"/>
<dbReference type="HAMAP" id="MF_00691">
    <property type="entry name" value="PxpA"/>
    <property type="match status" value="1"/>
</dbReference>
<name>A0A7Y0L5R4_9FIRM</name>